<protein>
    <submittedName>
        <fullName evidence="1">Uncharacterized protein</fullName>
    </submittedName>
</protein>
<dbReference type="AlphaFoldDB" id="U4QME7"/>
<evidence type="ECO:0000313" key="1">
    <source>
        <dbReference type="EMBL" id="CDI43024.1"/>
    </source>
</evidence>
<evidence type="ECO:0000313" key="2">
    <source>
        <dbReference type="Proteomes" id="UP000017243"/>
    </source>
</evidence>
<proteinExistence type="predicted"/>
<reference evidence="1 2" key="1">
    <citation type="submission" date="2013-09" db="EMBL/GenBank/DDBJ databases">
        <title>Draft Genome Sequence of five Lactobacillus helveticus strains CIRM-BIA 101T, 103, 104, 951 and 953 isolated from milk product.</title>
        <authorList>
            <person name="Valence F."/>
            <person name="Chuat V."/>
            <person name="Ma L."/>
            <person name="Creno S."/>
            <person name="Falentin H."/>
            <person name="Lortal S."/>
            <person name="Bizet C."/>
            <person name="Clermont D."/>
            <person name="Loux V."/>
            <person name="Bouchier C."/>
            <person name="Cousin S."/>
        </authorList>
    </citation>
    <scope>NUCLEOTIDE SEQUENCE [LARGE SCALE GENOMIC DNA]</scope>
    <source>
        <strain evidence="1 2">CIRM-BIA 953</strain>
    </source>
</reference>
<sequence length="26" mass="2921">MRGLELALVVDKSAKAENRAYKTYPP</sequence>
<dbReference type="Proteomes" id="UP000017243">
    <property type="component" value="Unassembled WGS sequence"/>
</dbReference>
<gene>
    <name evidence="1" type="ORF">LHCIRMBIA953_00829</name>
</gene>
<organism evidence="1 2">
    <name type="scientific">Lactobacillus helveticus CIRM-BIA 953</name>
    <dbReference type="NCBI Taxonomy" id="1226335"/>
    <lineage>
        <taxon>Bacteria</taxon>
        <taxon>Bacillati</taxon>
        <taxon>Bacillota</taxon>
        <taxon>Bacilli</taxon>
        <taxon>Lactobacillales</taxon>
        <taxon>Lactobacillaceae</taxon>
        <taxon>Lactobacillus</taxon>
    </lineage>
</organism>
<comment type="caution">
    <text evidence="1">The sequence shown here is derived from an EMBL/GenBank/DDBJ whole genome shotgun (WGS) entry which is preliminary data.</text>
</comment>
<accession>U4QME7</accession>
<dbReference type="EMBL" id="CBUH010000144">
    <property type="protein sequence ID" value="CDI43024.1"/>
    <property type="molecule type" value="Genomic_DNA"/>
</dbReference>
<name>U4QME7_LACHE</name>